<dbReference type="PANTHER" id="PTHR33307">
    <property type="entry name" value="ALPHA-RHAMNOSIDASE (EUROFUNG)"/>
    <property type="match status" value="1"/>
</dbReference>
<dbReference type="EC" id="3.2.1.40" evidence="2"/>
<proteinExistence type="predicted"/>
<dbReference type="PANTHER" id="PTHR33307:SF6">
    <property type="entry name" value="ALPHA-RHAMNOSIDASE (EUROFUNG)-RELATED"/>
    <property type="match status" value="1"/>
</dbReference>
<dbReference type="Pfam" id="PF08531">
    <property type="entry name" value="Bac_rhamnosid_N"/>
    <property type="match status" value="1"/>
</dbReference>
<dbReference type="GO" id="GO:0005975">
    <property type="term" value="P:carbohydrate metabolic process"/>
    <property type="evidence" value="ECO:0007669"/>
    <property type="project" value="InterPro"/>
</dbReference>
<dbReference type="Gene3D" id="2.60.420.10">
    <property type="entry name" value="Maltose phosphorylase, domain 3"/>
    <property type="match status" value="1"/>
</dbReference>
<dbReference type="InterPro" id="IPR013737">
    <property type="entry name" value="Bac_rhamnosid_N"/>
</dbReference>
<dbReference type="Proteomes" id="UP000004478">
    <property type="component" value="Unassembled WGS sequence"/>
</dbReference>
<evidence type="ECO:0000259" key="3">
    <source>
        <dbReference type="Pfam" id="PF08531"/>
    </source>
</evidence>
<dbReference type="Gene3D" id="2.60.120.260">
    <property type="entry name" value="Galactose-binding domain-like"/>
    <property type="match status" value="2"/>
</dbReference>
<sequence>MSEFNAGDQSRRNFLRVLSTTGAFSLMPISFSGVQARESVEAVKHSDFPLKLTELPKRKELDLSPASWIWFPAERILPNSFFHFRKVFRLERPIQSAKGWIQAESRYVLFLNGKRVQFGPAPSDPRYAEADPIDFSKNLKLGENVLGATVVYFGFGDGAWPAGKAGFIFKLELVYQDGEKALVISDENWSVQQAKSWPAGKYKRWYLRALQEEFDNRLYPEGWNDIGFSEDHSWKKAKVFSNEANKTALSSSISDYLYDSGGNQNTQLRERSVPMILEKPINQFQLKEAHTLQWNTSIEEYFDFKTEDAFEADRILEGFSEEVGKWDFEAPQSQSQGLVLSFEMQEHAIGWPYFTINCSEGTIVEMMVQQGHELLKRGGPALINNNFNSWTRFICKEGENQFMTFDYESVKWIQLHIHHAVGSIKISNLGILRRIYDFSSQPIVETSHKGFNQLLEACINTVWNNSHDTIVDCVGRERQQYSGDIGHIIHALHFGFGEAQLPYRFVDTYSQGITLDGFFMDSWPAYDRLNRLAQRQLDLTPWGVLLDHSVGFCYDCWHHYLYTGKKDDLEEAFPRLLRFYDLIKNSIGAEGLLPVENLGVNAIWMDTDSYKADRDKQCAYNLYVAAMLKQALAPLAGEFGFDALQKEMLEISMQLVKSVDAKFYLASEDLLIINLPWIEQDGEKRTCERSLAHWVLGGFVREASKKTVLKELTSLPKRLGRCYPANTIWTYWTLSALGNTEFILKDFDQRWLNMLSVRENNTIQEHWRAEKDTQNQLSHAGIAPFYAAYMCFAGIEVIRPGGSLIRMRPQPATLERLKLAYRTAFGPLEFDCQGTKGNRRLILSIPSGVTLHLEIPSAEQVPSGAEKIDTGQKDIATVRLAGGKVWRIDLLFV</sequence>
<dbReference type="InterPro" id="IPR016007">
    <property type="entry name" value="Alpha_rhamnosid"/>
</dbReference>
<evidence type="ECO:0000256" key="1">
    <source>
        <dbReference type="ARBA" id="ARBA00001445"/>
    </source>
</evidence>
<dbReference type="OrthoDB" id="9815108at2"/>
<gene>
    <name evidence="5" type="ORF">B879_01936</name>
</gene>
<accession>K1KZ37</accession>
<dbReference type="Gene3D" id="1.50.10.10">
    <property type="match status" value="1"/>
</dbReference>
<dbReference type="EMBL" id="AMGM01000025">
    <property type="protein sequence ID" value="EKB49450.1"/>
    <property type="molecule type" value="Genomic_DNA"/>
</dbReference>
<evidence type="ECO:0000313" key="5">
    <source>
        <dbReference type="EMBL" id="EKB49450.1"/>
    </source>
</evidence>
<dbReference type="InterPro" id="IPR006311">
    <property type="entry name" value="TAT_signal"/>
</dbReference>
<dbReference type="InterPro" id="IPR035396">
    <property type="entry name" value="Bac_rhamnosid6H"/>
</dbReference>
<evidence type="ECO:0000313" key="6">
    <source>
        <dbReference type="Proteomes" id="UP000004478"/>
    </source>
</evidence>
<evidence type="ECO:0000256" key="2">
    <source>
        <dbReference type="ARBA" id="ARBA00012652"/>
    </source>
</evidence>
<protein>
    <recommendedName>
        <fullName evidence="2">alpha-L-rhamnosidase</fullName>
        <ecNumber evidence="2">3.2.1.40</ecNumber>
    </recommendedName>
</protein>
<dbReference type="AlphaFoldDB" id="K1KZ37"/>
<dbReference type="GO" id="GO:0030596">
    <property type="term" value="F:alpha-L-rhamnosidase activity"/>
    <property type="evidence" value="ECO:0007669"/>
    <property type="project" value="UniProtKB-EC"/>
</dbReference>
<name>K1KZ37_CECL9</name>
<dbReference type="PATRIC" id="fig|1225176.3.peg.2065"/>
<feature type="domain" description="Bacterial alpha-L-rhamnosidase N-terminal" evidence="3">
    <location>
        <begin position="94"/>
        <end position="246"/>
    </location>
</feature>
<organism evidence="5 6">
    <name type="scientific">Cecembia lonarensis (strain CCUG 58316 / KCTC 22772 / LW9)</name>
    <dbReference type="NCBI Taxonomy" id="1225176"/>
    <lineage>
        <taxon>Bacteria</taxon>
        <taxon>Pseudomonadati</taxon>
        <taxon>Bacteroidota</taxon>
        <taxon>Cytophagia</taxon>
        <taxon>Cytophagales</taxon>
        <taxon>Cyclobacteriaceae</taxon>
        <taxon>Cecembia</taxon>
    </lineage>
</organism>
<dbReference type="InterPro" id="IPR008928">
    <property type="entry name" value="6-hairpin_glycosidase_sf"/>
</dbReference>
<dbReference type="RefSeq" id="WP_009184966.1">
    <property type="nucleotide sequence ID" value="NZ_AMGM01000025.1"/>
</dbReference>
<dbReference type="PROSITE" id="PS51318">
    <property type="entry name" value="TAT"/>
    <property type="match status" value="1"/>
</dbReference>
<comment type="catalytic activity">
    <reaction evidence="1">
        <text>Hydrolysis of terminal non-reducing alpha-L-rhamnose residues in alpha-L-rhamnosides.</text>
        <dbReference type="EC" id="3.2.1.40"/>
    </reaction>
</comment>
<dbReference type="InterPro" id="IPR012341">
    <property type="entry name" value="6hp_glycosidase-like_sf"/>
</dbReference>
<comment type="caution">
    <text evidence="5">The sequence shown here is derived from an EMBL/GenBank/DDBJ whole genome shotgun (WGS) entry which is preliminary data.</text>
</comment>
<evidence type="ECO:0000259" key="4">
    <source>
        <dbReference type="Pfam" id="PF17389"/>
    </source>
</evidence>
<feature type="domain" description="Alpha-L-rhamnosidase six-hairpin glycosidase" evidence="4">
    <location>
        <begin position="444"/>
        <end position="664"/>
    </location>
</feature>
<reference evidence="5 6" key="1">
    <citation type="journal article" date="2012" name="J. Bacteriol.">
        <title>Draft Genome Sequence of Cecembia lonarensis Strain LW9T, Isolated from Lonar Lake, a Haloalkaline Lake in India.</title>
        <authorList>
            <person name="Shivaji S."/>
            <person name="Ara S."/>
            <person name="Singh A."/>
            <person name="Pinnaka A.K."/>
        </authorList>
    </citation>
    <scope>NUCLEOTIDE SEQUENCE [LARGE SCALE GENOMIC DNA]</scope>
    <source>
        <strain evidence="5 6">LW9</strain>
    </source>
</reference>
<dbReference type="SUPFAM" id="SSF48208">
    <property type="entry name" value="Six-hairpin glycosidases"/>
    <property type="match status" value="1"/>
</dbReference>
<dbReference type="Pfam" id="PF17389">
    <property type="entry name" value="Bac_rhamnosid6H"/>
    <property type="match status" value="1"/>
</dbReference>
<keyword evidence="6" id="KW-1185">Reference proteome</keyword>